<dbReference type="InterPro" id="IPR009003">
    <property type="entry name" value="Peptidase_S1_PA"/>
</dbReference>
<dbReference type="PROSITE" id="PS50294">
    <property type="entry name" value="WD_REPEATS_REGION"/>
    <property type="match status" value="1"/>
</dbReference>
<dbReference type="InterPro" id="IPR001680">
    <property type="entry name" value="WD40_rpt"/>
</dbReference>
<evidence type="ECO:0000313" key="6">
    <source>
        <dbReference type="Proteomes" id="UP001501563"/>
    </source>
</evidence>
<keyword evidence="1 3" id="KW-0853">WD repeat</keyword>
<dbReference type="PROSITE" id="PS50082">
    <property type="entry name" value="WD_REPEATS_2"/>
    <property type="match status" value="2"/>
</dbReference>
<comment type="caution">
    <text evidence="5">The sequence shown here is derived from an EMBL/GenBank/DDBJ whole genome shotgun (WGS) entry which is preliminary data.</text>
</comment>
<dbReference type="InterPro" id="IPR049052">
    <property type="entry name" value="nSTAND1"/>
</dbReference>
<dbReference type="InterPro" id="IPR019775">
    <property type="entry name" value="WD40_repeat_CS"/>
</dbReference>
<evidence type="ECO:0000256" key="1">
    <source>
        <dbReference type="ARBA" id="ARBA00022574"/>
    </source>
</evidence>
<reference evidence="6" key="1">
    <citation type="journal article" date="2019" name="Int. J. Syst. Evol. Microbiol.">
        <title>The Global Catalogue of Microorganisms (GCM) 10K type strain sequencing project: providing services to taxonomists for standard genome sequencing and annotation.</title>
        <authorList>
            <consortium name="The Broad Institute Genomics Platform"/>
            <consortium name="The Broad Institute Genome Sequencing Center for Infectious Disease"/>
            <person name="Wu L."/>
            <person name="Ma J."/>
        </authorList>
    </citation>
    <scope>NUCLEOTIDE SEQUENCE [LARGE SCALE GENOMIC DNA]</scope>
    <source>
        <strain evidence="6">JCM 16578</strain>
    </source>
</reference>
<dbReference type="SUPFAM" id="SSF50494">
    <property type="entry name" value="Trypsin-like serine proteases"/>
    <property type="match status" value="1"/>
</dbReference>
<dbReference type="Proteomes" id="UP001501563">
    <property type="component" value="Unassembled WGS sequence"/>
</dbReference>
<dbReference type="PANTHER" id="PTHR22847:SF637">
    <property type="entry name" value="WD REPEAT DOMAIN 5B"/>
    <property type="match status" value="1"/>
</dbReference>
<feature type="repeat" description="WD" evidence="3">
    <location>
        <begin position="756"/>
        <end position="799"/>
    </location>
</feature>
<protein>
    <recommendedName>
        <fullName evidence="4">Novel STAND NTPase 1 domain-containing protein</fullName>
    </recommendedName>
</protein>
<proteinExistence type="predicted"/>
<dbReference type="Pfam" id="PF20703">
    <property type="entry name" value="nSTAND1"/>
    <property type="match status" value="1"/>
</dbReference>
<dbReference type="InterPro" id="IPR027417">
    <property type="entry name" value="P-loop_NTPase"/>
</dbReference>
<dbReference type="Gene3D" id="2.130.10.10">
    <property type="entry name" value="YVTN repeat-like/Quinoprotein amine dehydrogenase"/>
    <property type="match status" value="3"/>
</dbReference>
<organism evidence="5 6">
    <name type="scientific">Streptomyces lannensis</name>
    <dbReference type="NCBI Taxonomy" id="766498"/>
    <lineage>
        <taxon>Bacteria</taxon>
        <taxon>Bacillati</taxon>
        <taxon>Actinomycetota</taxon>
        <taxon>Actinomycetes</taxon>
        <taxon>Kitasatosporales</taxon>
        <taxon>Streptomycetaceae</taxon>
        <taxon>Streptomyces</taxon>
    </lineage>
</organism>
<sequence>MSVSPGDGPEPGTDAWVAAIHGDEVDRKVLGSGFLVDTRRVITCAHVATTGLSKHGGLWVALPKSGELMHRRIPVSSVVLPETDKDIRDVSVLVLQEEVPLEIAARIRRPAPGDLVGDTWWSFGFPDGDILGNSSMGMVGESLAYGWIRLDTKSDYPVKRGYSGAALWSSRYQAVVGIVGQAHGTTGNARALSLWQAEKALPDEKLGLLAEWTAEAAGESALAAWGWSLDADAEAGRHWRPRARGVSTDAERGYRFCGREKALNEIVSWITSAAPQRRALVLTGSPGVGKSAILGRIVTTADAGVVAALPKHDVAVRAPVGSVACAVHAKGMTAVEVARDIARAASAPMCDTVSDLVPSLRAVLSSQPARHFTVIIDALDEATTPREARTIITEIIRPLVESCTDLLVHVVAGTRKQDDAGDILASFGPAGRVVNLDDTRYFEEQDLIAYARASLQLVGDERSGNPYTDDDVAGPLAARIATLAKGNFLVAGLVARTHGLYDTKAASPDTLAFGTDENALSEALRGYLELLPTVGEIPAATALAALAYAEEPGFPFDLWRAAIEALAGRSPSEYELRDFALSSAANFLIETSAGRHGASTFRIFHQALNDALLNWRAESDRTQTDEREIARQLLSLGRASGWQSAHTYLLRSLPRHASNGLLIDELLLDDTYILYADLRRLIPASANAISARGRDRARLLRKTARAIDAPPDVRVAMLSITESQEKLGSNFRNSPVPTPYRATWAAVAPQVEKATLEGHTGKISGICEAYFGDTWLLVTASDDRTVRVWDASTGENVHTLHGHRSRVRSVCALEAGDTPLIASISDDSVNVWDAVTADLLYSFYGQNSGVCGICSVVVEGNQLLATSTFEEVRIFEPLTGAIVQRLNGHEGIVYALCSSTLGGRSRLISAGRDAVRVWDAESGELLRTLGSHARHVSGLCVIEVSGRPLIVCGGVPDFEVDGNPEASFLLIWDMESGEQVFDLPLYTGRAESLCPVEINGVQLLAVATKGDVQLWDLSRDEPEFELWGRQQKAYALCATRAGGRTAIAVAGDDAVRIWDPTDGPAASDGHDDNQEVYELCGFQLNNERKIAGASLTAVGVWDPETGELLHAVSYDQSYVTSICTLDTGRGNDSLVIGDQDGWVSLWDVEMGISLPVLSTRRGAVHAICSIDVAATSSILAIGDHGTIRIVEPLTWRTIHSVDAHHNAIHTMCAAKLNDGTDMLFSADSDDLKAWEVDQYRVGRLRWHAQSGAQKLLSMNIYGRTLVIGVSFDVVTIRDAESGEIVQNLGIEHNRVNSLCPVKIADRQLLAAVHHDRTLRLWDISSLSPYAGLDPLETKKPFLSIPVRYRAPSLTFVGGQLIVGLSDGLLAVSISPEAVERLSSSAVARGRP</sequence>
<evidence type="ECO:0000259" key="4">
    <source>
        <dbReference type="Pfam" id="PF20703"/>
    </source>
</evidence>
<keyword evidence="2" id="KW-0677">Repeat</keyword>
<name>A0ABP7K4Y7_9ACTN</name>
<dbReference type="Pfam" id="PF00400">
    <property type="entry name" value="WD40"/>
    <property type="match status" value="2"/>
</dbReference>
<dbReference type="Gene3D" id="3.40.50.300">
    <property type="entry name" value="P-loop containing nucleotide triphosphate hydrolases"/>
    <property type="match status" value="1"/>
</dbReference>
<dbReference type="SUPFAM" id="SSF52540">
    <property type="entry name" value="P-loop containing nucleoside triphosphate hydrolases"/>
    <property type="match status" value="1"/>
</dbReference>
<evidence type="ECO:0000256" key="2">
    <source>
        <dbReference type="ARBA" id="ARBA00022737"/>
    </source>
</evidence>
<accession>A0ABP7K4Y7</accession>
<dbReference type="InterPro" id="IPR015943">
    <property type="entry name" value="WD40/YVTN_repeat-like_dom_sf"/>
</dbReference>
<dbReference type="PROSITE" id="PS00678">
    <property type="entry name" value="WD_REPEATS_1"/>
    <property type="match status" value="1"/>
</dbReference>
<keyword evidence="6" id="KW-1185">Reference proteome</keyword>
<feature type="repeat" description="WD" evidence="3">
    <location>
        <begin position="800"/>
        <end position="842"/>
    </location>
</feature>
<feature type="domain" description="Novel STAND NTPase 1" evidence="4">
    <location>
        <begin position="251"/>
        <end position="416"/>
    </location>
</feature>
<dbReference type="PANTHER" id="PTHR22847">
    <property type="entry name" value="WD40 REPEAT PROTEIN"/>
    <property type="match status" value="1"/>
</dbReference>
<dbReference type="EMBL" id="BAAAZA010000008">
    <property type="protein sequence ID" value="GAA3865920.1"/>
    <property type="molecule type" value="Genomic_DNA"/>
</dbReference>
<gene>
    <name evidence="5" type="ORF">GCM10022207_32910</name>
</gene>
<dbReference type="SMART" id="SM00320">
    <property type="entry name" value="WD40"/>
    <property type="match status" value="11"/>
</dbReference>
<evidence type="ECO:0000313" key="5">
    <source>
        <dbReference type="EMBL" id="GAA3865920.1"/>
    </source>
</evidence>
<dbReference type="SUPFAM" id="SSF50978">
    <property type="entry name" value="WD40 repeat-like"/>
    <property type="match status" value="2"/>
</dbReference>
<evidence type="ECO:0000256" key="3">
    <source>
        <dbReference type="PROSITE-ProRule" id="PRU00221"/>
    </source>
</evidence>
<dbReference type="InterPro" id="IPR036322">
    <property type="entry name" value="WD40_repeat_dom_sf"/>
</dbReference>